<evidence type="ECO:0000313" key="4">
    <source>
        <dbReference type="Proteomes" id="UP001196408"/>
    </source>
</evidence>
<dbReference type="AlphaFoldDB" id="A0AAW4N057"/>
<evidence type="ECO:0000313" key="3">
    <source>
        <dbReference type="EMBL" id="MBV3393456.1"/>
    </source>
</evidence>
<comment type="caution">
    <text evidence="2">The sequence shown here is derived from an EMBL/GenBank/DDBJ whole genome shotgun (WGS) entry which is preliminary data.</text>
</comment>
<accession>A0AAW4N057</accession>
<protein>
    <submittedName>
        <fullName evidence="2">DUF4065 domain-containing protein</fullName>
    </submittedName>
</protein>
<evidence type="ECO:0000313" key="2">
    <source>
        <dbReference type="EMBL" id="MBV3383424.1"/>
    </source>
</evidence>
<evidence type="ECO:0000313" key="5">
    <source>
        <dbReference type="Proteomes" id="UP001197492"/>
    </source>
</evidence>
<dbReference type="RefSeq" id="WP_217748115.1">
    <property type="nucleotide sequence ID" value="NZ_JAHOEB010000074.1"/>
</dbReference>
<sequence length="332" mass="38972">MNEIRRDYCINCRKETTYTLKKQEIRKVIKDKEYTFLITVAVCNECGEEISLPGLLDLNIKEIDSQYREKENLITIENINRLLKIYDIGKGPLALVLGFGEVTIKRYLDGQVPSLEYSNIMKKALLSPDYFYKKLEENKNKITPASYKKSQEAVSNLQELFVLSDKMRKVIAYLFKELNEVTPLMLQKLLYLIQGTSYALYDHPVFIEHSQAWVHGPVYPDVYHLFKQFSFNPIDDDRFVLFEGLENTLSEEECYVIDLVIHTYGLYSAKVLETITHTQDPWISARKGYEGTIPSHEPIIEENIRHYFQTLHKQYDFSQREGINHYIHNIIM</sequence>
<dbReference type="InterPro" id="IPR025272">
    <property type="entry name" value="SocA_Panacea"/>
</dbReference>
<feature type="domain" description="Antitoxin SocA-like Panacea" evidence="1">
    <location>
        <begin position="186"/>
        <end position="282"/>
    </location>
</feature>
<dbReference type="Pfam" id="PF13274">
    <property type="entry name" value="SocA_Panacea"/>
    <property type="match status" value="1"/>
</dbReference>
<proteinExistence type="predicted"/>
<dbReference type="Proteomes" id="UP001196408">
    <property type="component" value="Unassembled WGS sequence"/>
</dbReference>
<keyword evidence="5" id="KW-1185">Reference proteome</keyword>
<dbReference type="EMBL" id="JAHOEL010000074">
    <property type="protein sequence ID" value="MBV3393456.1"/>
    <property type="molecule type" value="Genomic_DNA"/>
</dbReference>
<organism evidence="2 4">
    <name type="scientific">Catenibacterium mitsuokai</name>
    <dbReference type="NCBI Taxonomy" id="100886"/>
    <lineage>
        <taxon>Bacteria</taxon>
        <taxon>Bacillati</taxon>
        <taxon>Bacillota</taxon>
        <taxon>Erysipelotrichia</taxon>
        <taxon>Erysipelotrichales</taxon>
        <taxon>Coprobacillaceae</taxon>
        <taxon>Catenibacterium</taxon>
    </lineage>
</organism>
<dbReference type="EMBL" id="JAHOEF010000074">
    <property type="protein sequence ID" value="MBV3383424.1"/>
    <property type="molecule type" value="Genomic_DNA"/>
</dbReference>
<gene>
    <name evidence="2" type="ORF">KSV97_09420</name>
    <name evidence="3" type="ORF">KSW06_09395</name>
</gene>
<evidence type="ECO:0000259" key="1">
    <source>
        <dbReference type="Pfam" id="PF13274"/>
    </source>
</evidence>
<dbReference type="Proteomes" id="UP001197492">
    <property type="component" value="Unassembled WGS sequence"/>
</dbReference>
<name>A0AAW4N057_9FIRM</name>
<reference evidence="2 5" key="1">
    <citation type="submission" date="2021-06" db="EMBL/GenBank/DDBJ databases">
        <title>Collection of gut derived symbiotic bacterial strains cultured from healthy donors.</title>
        <authorList>
            <person name="Lin H."/>
            <person name="Littmann E."/>
            <person name="Pamer E.G."/>
        </authorList>
    </citation>
    <scope>NUCLEOTIDE SEQUENCE</scope>
    <source>
        <strain evidence="3 5">MSK.21.70</strain>
        <strain evidence="2">MSK.21.82</strain>
    </source>
</reference>